<dbReference type="SUPFAM" id="SSF56019">
    <property type="entry name" value="The spindle assembly checkpoint protein mad2"/>
    <property type="match status" value="1"/>
</dbReference>
<keyword evidence="5" id="KW-0469">Meiosis</keyword>
<evidence type="ECO:0000313" key="8">
    <source>
        <dbReference type="Proteomes" id="UP000298787"/>
    </source>
</evidence>
<dbReference type="InterPro" id="IPR036570">
    <property type="entry name" value="HORMA_dom_sf"/>
</dbReference>
<sequence>MAALKMCTRKSKEETAEWTELFMSDLKTEQESLVFVKRMMAVAISTITYLRGIFPEGAYRSRYLEDLCIKVLREDCNTSGASKVVKWMMGCFDALEKQYLQIVFIGCVIESYQFKFKYSEKGPQMDILRTWTALPDNLYLNMKLYYYDDITPVDYQPPGFKEGECDSLWFEGMAVHLKVGEVQTAFHALRVRVSVEQSRVEKLKEGNHLKQVSERAPPERETIMVGPERGLVISL</sequence>
<dbReference type="PANTHER" id="PTHR48225">
    <property type="entry name" value="HORMA DOMAIN-CONTAINING PROTEIN 1"/>
    <property type="match status" value="1"/>
</dbReference>
<evidence type="ECO:0000256" key="2">
    <source>
        <dbReference type="ARBA" id="ARBA00004286"/>
    </source>
</evidence>
<accession>A0A4U5UZF5</accession>
<evidence type="ECO:0000256" key="5">
    <source>
        <dbReference type="ARBA" id="ARBA00023254"/>
    </source>
</evidence>
<evidence type="ECO:0000256" key="3">
    <source>
        <dbReference type="ARBA" id="ARBA00022454"/>
    </source>
</evidence>
<comment type="subcellular location">
    <subcellularLocation>
        <location evidence="2">Chromosome</location>
    </subcellularLocation>
    <subcellularLocation>
        <location evidence="1">Nucleus</location>
    </subcellularLocation>
</comment>
<dbReference type="InterPro" id="IPR003511">
    <property type="entry name" value="HORMA_dom"/>
</dbReference>
<feature type="domain" description="HORMA" evidence="6">
    <location>
        <begin position="30"/>
        <end position="235"/>
    </location>
</feature>
<dbReference type="EMBL" id="CM014089">
    <property type="protein sequence ID" value="TKS80160.1"/>
    <property type="molecule type" value="Genomic_DNA"/>
</dbReference>
<evidence type="ECO:0000313" key="7">
    <source>
        <dbReference type="EMBL" id="TKS80160.1"/>
    </source>
</evidence>
<organism evidence="7 8">
    <name type="scientific">Collichthys lucidus</name>
    <name type="common">Big head croaker</name>
    <name type="synonym">Sciaena lucida</name>
    <dbReference type="NCBI Taxonomy" id="240159"/>
    <lineage>
        <taxon>Eukaryota</taxon>
        <taxon>Metazoa</taxon>
        <taxon>Chordata</taxon>
        <taxon>Craniata</taxon>
        <taxon>Vertebrata</taxon>
        <taxon>Euteleostomi</taxon>
        <taxon>Actinopterygii</taxon>
        <taxon>Neopterygii</taxon>
        <taxon>Teleostei</taxon>
        <taxon>Neoteleostei</taxon>
        <taxon>Acanthomorphata</taxon>
        <taxon>Eupercaria</taxon>
        <taxon>Sciaenidae</taxon>
        <taxon>Collichthys</taxon>
    </lineage>
</organism>
<keyword evidence="3" id="KW-0158">Chromosome</keyword>
<dbReference type="Proteomes" id="UP000298787">
    <property type="component" value="Chromosome 12"/>
</dbReference>
<proteinExistence type="predicted"/>
<gene>
    <name evidence="7" type="ORF">D9C73_013607</name>
</gene>
<dbReference type="PANTHER" id="PTHR48225:SF4">
    <property type="entry name" value="ZEBRAFISH TESTIS-EXPRESSED 38"/>
    <property type="match status" value="1"/>
</dbReference>
<keyword evidence="4" id="KW-0539">Nucleus</keyword>
<dbReference type="GO" id="GO:0051321">
    <property type="term" value="P:meiotic cell cycle"/>
    <property type="evidence" value="ECO:0007669"/>
    <property type="project" value="UniProtKB-KW"/>
</dbReference>
<protein>
    <submittedName>
        <fullName evidence="7">HORMA domain-containing protein 1</fullName>
    </submittedName>
</protein>
<name>A0A4U5UZF5_COLLU</name>
<dbReference type="AlphaFoldDB" id="A0A4U5UZF5"/>
<dbReference type="GO" id="GO:0005634">
    <property type="term" value="C:nucleus"/>
    <property type="evidence" value="ECO:0007669"/>
    <property type="project" value="UniProtKB-SubCell"/>
</dbReference>
<evidence type="ECO:0000256" key="4">
    <source>
        <dbReference type="ARBA" id="ARBA00023242"/>
    </source>
</evidence>
<dbReference type="STRING" id="240159.A0A4U5UZF5"/>
<dbReference type="Gene3D" id="3.30.900.10">
    <property type="entry name" value="HORMA domain"/>
    <property type="match status" value="2"/>
</dbReference>
<evidence type="ECO:0000259" key="6">
    <source>
        <dbReference type="PROSITE" id="PS50815"/>
    </source>
</evidence>
<dbReference type="InterPro" id="IPR051294">
    <property type="entry name" value="HORMA_MeioticProgression"/>
</dbReference>
<dbReference type="GO" id="GO:0005694">
    <property type="term" value="C:chromosome"/>
    <property type="evidence" value="ECO:0007669"/>
    <property type="project" value="UniProtKB-SubCell"/>
</dbReference>
<keyword evidence="8" id="KW-1185">Reference proteome</keyword>
<evidence type="ECO:0000256" key="1">
    <source>
        <dbReference type="ARBA" id="ARBA00004123"/>
    </source>
</evidence>
<reference evidence="7 8" key="1">
    <citation type="submission" date="2019-01" db="EMBL/GenBank/DDBJ databases">
        <title>Genome Assembly of Collichthys lucidus.</title>
        <authorList>
            <person name="Cai M."/>
            <person name="Xiao S."/>
        </authorList>
    </citation>
    <scope>NUCLEOTIDE SEQUENCE [LARGE SCALE GENOMIC DNA]</scope>
    <source>
        <strain evidence="7">JT15FE1705JMU</strain>
        <tissue evidence="7">Muscle</tissue>
    </source>
</reference>
<dbReference type="Pfam" id="PF02301">
    <property type="entry name" value="HORMA"/>
    <property type="match status" value="2"/>
</dbReference>
<dbReference type="PROSITE" id="PS50815">
    <property type="entry name" value="HORMA"/>
    <property type="match status" value="1"/>
</dbReference>